<evidence type="ECO:0000259" key="1">
    <source>
        <dbReference type="Pfam" id="PF20150"/>
    </source>
</evidence>
<reference evidence="2" key="1">
    <citation type="journal article" date="2020" name="Stud. Mycol.">
        <title>101 Dothideomycetes genomes: a test case for predicting lifestyles and emergence of pathogens.</title>
        <authorList>
            <person name="Haridas S."/>
            <person name="Albert R."/>
            <person name="Binder M."/>
            <person name="Bloem J."/>
            <person name="Labutti K."/>
            <person name="Salamov A."/>
            <person name="Andreopoulos B."/>
            <person name="Baker S."/>
            <person name="Barry K."/>
            <person name="Bills G."/>
            <person name="Bluhm B."/>
            <person name="Cannon C."/>
            <person name="Castanera R."/>
            <person name="Culley D."/>
            <person name="Daum C."/>
            <person name="Ezra D."/>
            <person name="Gonzalez J."/>
            <person name="Henrissat B."/>
            <person name="Kuo A."/>
            <person name="Liang C."/>
            <person name="Lipzen A."/>
            <person name="Lutzoni F."/>
            <person name="Magnuson J."/>
            <person name="Mondo S."/>
            <person name="Nolan M."/>
            <person name="Ohm R."/>
            <person name="Pangilinan J."/>
            <person name="Park H.-J."/>
            <person name="Ramirez L."/>
            <person name="Alfaro M."/>
            <person name="Sun H."/>
            <person name="Tritt A."/>
            <person name="Yoshinaga Y."/>
            <person name="Zwiers L.-H."/>
            <person name="Turgeon B."/>
            <person name="Goodwin S."/>
            <person name="Spatafora J."/>
            <person name="Crous P."/>
            <person name="Grigoriev I."/>
        </authorList>
    </citation>
    <scope>NUCLEOTIDE SEQUENCE</scope>
    <source>
        <strain evidence="2">CBS 109.77</strain>
    </source>
</reference>
<proteinExistence type="predicted"/>
<keyword evidence="3" id="KW-1185">Reference proteome</keyword>
<feature type="domain" description="2EXR" evidence="1">
    <location>
        <begin position="8"/>
        <end position="94"/>
    </location>
</feature>
<dbReference type="Proteomes" id="UP000799757">
    <property type="component" value="Unassembled WGS sequence"/>
</dbReference>
<dbReference type="Pfam" id="PF20150">
    <property type="entry name" value="2EXR"/>
    <property type="match status" value="1"/>
</dbReference>
<protein>
    <recommendedName>
        <fullName evidence="1">2EXR domain-containing protein</fullName>
    </recommendedName>
</protein>
<dbReference type="InterPro" id="IPR045518">
    <property type="entry name" value="2EXR"/>
</dbReference>
<dbReference type="OrthoDB" id="3473305at2759"/>
<accession>A0A6A6WRQ6</accession>
<organism evidence="2 3">
    <name type="scientific">Melanomma pulvis-pyrius CBS 109.77</name>
    <dbReference type="NCBI Taxonomy" id="1314802"/>
    <lineage>
        <taxon>Eukaryota</taxon>
        <taxon>Fungi</taxon>
        <taxon>Dikarya</taxon>
        <taxon>Ascomycota</taxon>
        <taxon>Pezizomycotina</taxon>
        <taxon>Dothideomycetes</taxon>
        <taxon>Pleosporomycetidae</taxon>
        <taxon>Pleosporales</taxon>
        <taxon>Melanommataceae</taxon>
        <taxon>Melanomma</taxon>
    </lineage>
</organism>
<dbReference type="EMBL" id="MU002408">
    <property type="protein sequence ID" value="KAF2786772.1"/>
    <property type="molecule type" value="Genomic_DNA"/>
</dbReference>
<dbReference type="PANTHER" id="PTHR35910:SF1">
    <property type="entry name" value="2EXR DOMAIN-CONTAINING PROTEIN"/>
    <property type="match status" value="1"/>
</dbReference>
<dbReference type="PANTHER" id="PTHR35910">
    <property type="entry name" value="2EXR DOMAIN-CONTAINING PROTEIN"/>
    <property type="match status" value="1"/>
</dbReference>
<gene>
    <name evidence="2" type="ORF">K505DRAFT_330113</name>
</gene>
<name>A0A6A6WRQ6_9PLEO</name>
<evidence type="ECO:0000313" key="3">
    <source>
        <dbReference type="Proteomes" id="UP000799757"/>
    </source>
</evidence>
<dbReference type="AlphaFoldDB" id="A0A6A6WRQ6"/>
<evidence type="ECO:0000313" key="2">
    <source>
        <dbReference type="EMBL" id="KAF2786772.1"/>
    </source>
</evidence>
<sequence>MTTTPATFHPFPRLPTELRLQIWESSIENQIQQPVITVRVAAKGWRLTRVPPPPGVLYTNRESRNATLKNPSLRSFRIGPDSSPAYIHFSPQTTILELEIATDDEHSKCHDADQCITWRRIEDVLRDALSATETLHLRRRKIVDGTELGGEAHRLAPYGGAATLPTSSRGV</sequence>